<evidence type="ECO:0000313" key="4">
    <source>
        <dbReference type="Proteomes" id="UP000576225"/>
    </source>
</evidence>
<keyword evidence="2" id="KW-0472">Membrane</keyword>
<feature type="transmembrane region" description="Helical" evidence="2">
    <location>
        <begin position="169"/>
        <end position="191"/>
    </location>
</feature>
<keyword evidence="2" id="KW-0812">Transmembrane</keyword>
<dbReference type="AlphaFoldDB" id="A0A848AYW3"/>
<dbReference type="EMBL" id="JABAEW010000008">
    <property type="protein sequence ID" value="NMD86122.1"/>
    <property type="molecule type" value="Genomic_DNA"/>
</dbReference>
<dbReference type="RefSeq" id="WP_168961969.1">
    <property type="nucleotide sequence ID" value="NZ_CAUBWW010000072.1"/>
</dbReference>
<gene>
    <name evidence="3" type="ORF">HF882_05940</name>
</gene>
<comment type="caution">
    <text evidence="3">The sequence shown here is derived from an EMBL/GenBank/DDBJ whole genome shotgun (WGS) entry which is preliminary data.</text>
</comment>
<keyword evidence="2" id="KW-1133">Transmembrane helix</keyword>
<accession>A0A848AYW3</accession>
<dbReference type="Proteomes" id="UP000576225">
    <property type="component" value="Unassembled WGS sequence"/>
</dbReference>
<sequence>MPRSDYISDNLVNIRDRLKQNYAKTAEAATEKPEAVSDTPPVPAPAPLSTRTPAFPHAGRNEELERARRDLEGRLLRDIAATTAELEQERIRRQELEKFLAVLNRNHTEFQQLGNSGDPDFARKLERLRGEYFQAAGRVSAFELRRNSGGGIGPADADPKRFGRLMFEALPLMIALIAGALIVAAALLIIFL</sequence>
<proteinExistence type="predicted"/>
<evidence type="ECO:0000256" key="1">
    <source>
        <dbReference type="SAM" id="MobiDB-lite"/>
    </source>
</evidence>
<reference evidence="3 4" key="1">
    <citation type="submission" date="2020-04" db="EMBL/GenBank/DDBJ databases">
        <authorList>
            <person name="Hitch T.C.A."/>
            <person name="Wylensek D."/>
            <person name="Clavel T."/>
        </authorList>
    </citation>
    <scope>NUCLEOTIDE SEQUENCE [LARGE SCALE GENOMIC DNA]</scope>
    <source>
        <strain evidence="3 4">COR2-253-APC-1A</strain>
    </source>
</reference>
<feature type="region of interest" description="Disordered" evidence="1">
    <location>
        <begin position="24"/>
        <end position="62"/>
    </location>
</feature>
<protein>
    <submittedName>
        <fullName evidence="3">MFS transporter</fullName>
    </submittedName>
</protein>
<evidence type="ECO:0000256" key="2">
    <source>
        <dbReference type="SAM" id="Phobius"/>
    </source>
</evidence>
<name>A0A848AYW3_9BACT</name>
<evidence type="ECO:0000313" key="3">
    <source>
        <dbReference type="EMBL" id="NMD86122.1"/>
    </source>
</evidence>
<organism evidence="3 4">
    <name type="scientific">Victivallis vadensis</name>
    <dbReference type="NCBI Taxonomy" id="172901"/>
    <lineage>
        <taxon>Bacteria</taxon>
        <taxon>Pseudomonadati</taxon>
        <taxon>Lentisphaerota</taxon>
        <taxon>Lentisphaeria</taxon>
        <taxon>Victivallales</taxon>
        <taxon>Victivallaceae</taxon>
        <taxon>Victivallis</taxon>
    </lineage>
</organism>